<dbReference type="PANTHER" id="PTHR30481">
    <property type="entry name" value="DNA ADENINE METHYLASE"/>
    <property type="match status" value="1"/>
</dbReference>
<dbReference type="Proteomes" id="UP000095662">
    <property type="component" value="Unassembled WGS sequence"/>
</dbReference>
<dbReference type="InterPro" id="IPR012263">
    <property type="entry name" value="M_m6A_EcoRV"/>
</dbReference>
<dbReference type="SUPFAM" id="SSF53335">
    <property type="entry name" value="S-adenosyl-L-methionine-dependent methyltransferases"/>
    <property type="match status" value="1"/>
</dbReference>
<reference evidence="8 9" key="1">
    <citation type="submission" date="2015-09" db="EMBL/GenBank/DDBJ databases">
        <authorList>
            <consortium name="Pathogen Informatics"/>
        </authorList>
    </citation>
    <scope>NUCLEOTIDE SEQUENCE [LARGE SCALE GENOMIC DNA]</scope>
    <source>
        <strain evidence="8 9">2789STDY5834928</strain>
    </source>
</reference>
<dbReference type="InterPro" id="IPR012327">
    <property type="entry name" value="MeTrfase_D12"/>
</dbReference>
<dbReference type="GO" id="GO:0009007">
    <property type="term" value="F:site-specific DNA-methyltransferase (adenine-specific) activity"/>
    <property type="evidence" value="ECO:0007669"/>
    <property type="project" value="UniProtKB-UniRule"/>
</dbReference>
<evidence type="ECO:0000256" key="2">
    <source>
        <dbReference type="ARBA" id="ARBA00011900"/>
    </source>
</evidence>
<dbReference type="STRING" id="39492.ERS852540_02041"/>
<dbReference type="NCBIfam" id="TIGR00571">
    <property type="entry name" value="dam"/>
    <property type="match status" value="1"/>
</dbReference>
<keyword evidence="3 7" id="KW-0489">Methyltransferase</keyword>
<gene>
    <name evidence="8" type="primary">fokIM_1</name>
    <name evidence="8" type="ORF">ERS852540_02041</name>
</gene>
<dbReference type="EMBL" id="CZBY01000018">
    <property type="protein sequence ID" value="CUQ90038.1"/>
    <property type="molecule type" value="Genomic_DNA"/>
</dbReference>
<proteinExistence type="inferred from homology"/>
<dbReference type="InterPro" id="IPR029063">
    <property type="entry name" value="SAM-dependent_MTases_sf"/>
</dbReference>
<dbReference type="InterPro" id="IPR002052">
    <property type="entry name" value="DNA_methylase_N6_adenine_CS"/>
</dbReference>
<dbReference type="OrthoDB" id="9805629at2"/>
<keyword evidence="5 7" id="KW-0949">S-adenosyl-L-methionine</keyword>
<dbReference type="InterPro" id="IPR023095">
    <property type="entry name" value="Ade_MeTrfase_dom_2"/>
</dbReference>
<dbReference type="GO" id="GO:1904047">
    <property type="term" value="F:S-adenosyl-L-methionine binding"/>
    <property type="evidence" value="ECO:0007669"/>
    <property type="project" value="TreeGrafter"/>
</dbReference>
<dbReference type="Pfam" id="PF02086">
    <property type="entry name" value="MethyltransfD12"/>
    <property type="match status" value="1"/>
</dbReference>
<name>A0A174ZZS3_9FIRM</name>
<dbReference type="PROSITE" id="PS00092">
    <property type="entry name" value="N6_MTASE"/>
    <property type="match status" value="1"/>
</dbReference>
<comment type="similarity">
    <text evidence="1 7">Belongs to the N(4)/N(6)-methyltransferase family.</text>
</comment>
<evidence type="ECO:0000256" key="5">
    <source>
        <dbReference type="ARBA" id="ARBA00022691"/>
    </source>
</evidence>
<evidence type="ECO:0000256" key="6">
    <source>
        <dbReference type="ARBA" id="ARBA00047942"/>
    </source>
</evidence>
<dbReference type="GO" id="GO:0006298">
    <property type="term" value="P:mismatch repair"/>
    <property type="evidence" value="ECO:0007669"/>
    <property type="project" value="TreeGrafter"/>
</dbReference>
<evidence type="ECO:0000313" key="8">
    <source>
        <dbReference type="EMBL" id="CUQ90038.1"/>
    </source>
</evidence>
<dbReference type="AlphaFoldDB" id="A0A174ZZS3"/>
<evidence type="ECO:0000256" key="4">
    <source>
        <dbReference type="ARBA" id="ARBA00022679"/>
    </source>
</evidence>
<evidence type="ECO:0000256" key="1">
    <source>
        <dbReference type="ARBA" id="ARBA00006594"/>
    </source>
</evidence>
<dbReference type="Gene3D" id="1.10.1020.10">
    <property type="entry name" value="Adenine-specific Methyltransferase, Domain 2"/>
    <property type="match status" value="1"/>
</dbReference>
<dbReference type="PIRSF" id="PIRSF000398">
    <property type="entry name" value="M_m6A_EcoRV"/>
    <property type="match status" value="1"/>
</dbReference>
<accession>A0A174ZZS3</accession>
<keyword evidence="4 7" id="KW-0808">Transferase</keyword>
<evidence type="ECO:0000313" key="9">
    <source>
        <dbReference type="Proteomes" id="UP000095662"/>
    </source>
</evidence>
<evidence type="ECO:0000256" key="7">
    <source>
        <dbReference type="RuleBase" id="RU361257"/>
    </source>
</evidence>
<dbReference type="GO" id="GO:0043565">
    <property type="term" value="F:sequence-specific DNA binding"/>
    <property type="evidence" value="ECO:0007669"/>
    <property type="project" value="TreeGrafter"/>
</dbReference>
<sequence length="306" mass="35848">MIQSPLNYTGGKYKLLPQILPLFPKDIDVFVDLFCGGCNVGINVDCNWVIYNDLNENLLYLYNTFKNLDKKSVLEWIYEIIEKYNLSLVSKHGYDYYGCESSKGLGNYNREGYLRLRADFNQKHANENFDYYYYVMLYVIIVYAFNNQIRFNSNGEFNLPVGKRDFNKKMEQKLIDFIDKIQSQNCTFTCCDFREFDKSALTSQDFVYIDPPYLITCATYNEQGGWSEADEKDLLTFLDELNGRNIRFALSNVLRSKGKENNILIEWLEKKADNYTVIPLNYSYSNSNYQAKDKTSASEEVLIINY</sequence>
<dbReference type="GO" id="GO:0009307">
    <property type="term" value="P:DNA restriction-modification system"/>
    <property type="evidence" value="ECO:0007669"/>
    <property type="project" value="InterPro"/>
</dbReference>
<comment type="catalytic activity">
    <reaction evidence="6 7">
        <text>a 2'-deoxyadenosine in DNA + S-adenosyl-L-methionine = an N(6)-methyl-2'-deoxyadenosine in DNA + S-adenosyl-L-homocysteine + H(+)</text>
        <dbReference type="Rhea" id="RHEA:15197"/>
        <dbReference type="Rhea" id="RHEA-COMP:12418"/>
        <dbReference type="Rhea" id="RHEA-COMP:12419"/>
        <dbReference type="ChEBI" id="CHEBI:15378"/>
        <dbReference type="ChEBI" id="CHEBI:57856"/>
        <dbReference type="ChEBI" id="CHEBI:59789"/>
        <dbReference type="ChEBI" id="CHEBI:90615"/>
        <dbReference type="ChEBI" id="CHEBI:90616"/>
        <dbReference type="EC" id="2.1.1.72"/>
    </reaction>
</comment>
<organism evidence="8 9">
    <name type="scientific">[Eubacterium] siraeum</name>
    <dbReference type="NCBI Taxonomy" id="39492"/>
    <lineage>
        <taxon>Bacteria</taxon>
        <taxon>Bacillati</taxon>
        <taxon>Bacillota</taxon>
        <taxon>Clostridia</taxon>
        <taxon>Eubacteriales</taxon>
        <taxon>Oscillospiraceae</taxon>
        <taxon>Oscillospiraceae incertae sedis</taxon>
    </lineage>
</organism>
<dbReference type="PRINTS" id="PR00505">
    <property type="entry name" value="D12N6MTFRASE"/>
</dbReference>
<evidence type="ECO:0000256" key="3">
    <source>
        <dbReference type="ARBA" id="ARBA00022603"/>
    </source>
</evidence>
<dbReference type="Gene3D" id="3.40.50.150">
    <property type="entry name" value="Vaccinia Virus protein VP39"/>
    <property type="match status" value="1"/>
</dbReference>
<dbReference type="GO" id="GO:0032259">
    <property type="term" value="P:methylation"/>
    <property type="evidence" value="ECO:0007669"/>
    <property type="project" value="UniProtKB-KW"/>
</dbReference>
<dbReference type="EC" id="2.1.1.72" evidence="2 7"/>
<protein>
    <recommendedName>
        <fullName evidence="2 7">Site-specific DNA-methyltransferase (adenine-specific)</fullName>
        <ecNumber evidence="2 7">2.1.1.72</ecNumber>
    </recommendedName>
</protein>
<dbReference type="PANTHER" id="PTHR30481:SF3">
    <property type="entry name" value="DNA ADENINE METHYLASE"/>
    <property type="match status" value="1"/>
</dbReference>